<dbReference type="GO" id="GO:0004852">
    <property type="term" value="F:uroporphyrinogen-III synthase activity"/>
    <property type="evidence" value="ECO:0007669"/>
    <property type="project" value="InterPro"/>
</dbReference>
<feature type="domain" description="OmpR/PhoB-type" evidence="3">
    <location>
        <begin position="289"/>
        <end position="382"/>
    </location>
</feature>
<dbReference type="InterPro" id="IPR036108">
    <property type="entry name" value="4pyrrol_syn_uPrphyn_synt_sf"/>
</dbReference>
<keyword evidence="1 2" id="KW-0238">DNA-binding</keyword>
<dbReference type="RefSeq" id="WP_124710761.1">
    <property type="nucleotide sequence ID" value="NZ_CP033972.1"/>
</dbReference>
<evidence type="ECO:0000313" key="4">
    <source>
        <dbReference type="EMBL" id="AZG48577.1"/>
    </source>
</evidence>
<evidence type="ECO:0000259" key="3">
    <source>
        <dbReference type="PROSITE" id="PS51755"/>
    </source>
</evidence>
<dbReference type="PROSITE" id="PS51755">
    <property type="entry name" value="OMPR_PHOB"/>
    <property type="match status" value="1"/>
</dbReference>
<evidence type="ECO:0000256" key="1">
    <source>
        <dbReference type="ARBA" id="ARBA00023125"/>
    </source>
</evidence>
<dbReference type="Pfam" id="PF00486">
    <property type="entry name" value="Trans_reg_C"/>
    <property type="match status" value="1"/>
</dbReference>
<dbReference type="SMART" id="SM00862">
    <property type="entry name" value="Trans_reg_C"/>
    <property type="match status" value="1"/>
</dbReference>
<dbReference type="NCBIfam" id="NF005568">
    <property type="entry name" value="PRK07239.1"/>
    <property type="match status" value="1"/>
</dbReference>
<reference evidence="4 5" key="1">
    <citation type="submission" date="2018-11" db="EMBL/GenBank/DDBJ databases">
        <title>Gordonia insulae sp. nov., isolated from an island soil.</title>
        <authorList>
            <person name="Kim Y.S."/>
            <person name="Kim S.B."/>
        </authorList>
    </citation>
    <scope>NUCLEOTIDE SEQUENCE [LARGE SCALE GENOMIC DNA]</scope>
    <source>
        <strain evidence="4 5">MMS17-SY073</strain>
    </source>
</reference>
<gene>
    <name evidence="4" type="ORF">D7316_05194</name>
</gene>
<dbReference type="PANTHER" id="PTHR40082:SF1">
    <property type="entry name" value="BLR5956 PROTEIN"/>
    <property type="match status" value="1"/>
</dbReference>
<dbReference type="GO" id="GO:0006780">
    <property type="term" value="P:uroporphyrinogen III biosynthetic process"/>
    <property type="evidence" value="ECO:0007669"/>
    <property type="project" value="InterPro"/>
</dbReference>
<dbReference type="SUPFAM" id="SSF46894">
    <property type="entry name" value="C-terminal effector domain of the bipartite response regulators"/>
    <property type="match status" value="1"/>
</dbReference>
<protein>
    <recommendedName>
        <fullName evidence="3">OmpR/PhoB-type domain-containing protein</fullName>
    </recommendedName>
</protein>
<dbReference type="Gene3D" id="3.40.50.10090">
    <property type="match status" value="2"/>
</dbReference>
<dbReference type="Gene3D" id="1.10.10.10">
    <property type="entry name" value="Winged helix-like DNA-binding domain superfamily/Winged helix DNA-binding domain"/>
    <property type="match status" value="1"/>
</dbReference>
<name>A0A3G8JU29_9ACTN</name>
<dbReference type="CDD" id="cd06578">
    <property type="entry name" value="HemD"/>
    <property type="match status" value="1"/>
</dbReference>
<proteinExistence type="predicted"/>
<dbReference type="InterPro" id="IPR039793">
    <property type="entry name" value="UROS/Hem4"/>
</dbReference>
<dbReference type="InterPro" id="IPR036388">
    <property type="entry name" value="WH-like_DNA-bd_sf"/>
</dbReference>
<organism evidence="4 5">
    <name type="scientific">Gordonia insulae</name>
    <dbReference type="NCBI Taxonomy" id="2420509"/>
    <lineage>
        <taxon>Bacteria</taxon>
        <taxon>Bacillati</taxon>
        <taxon>Actinomycetota</taxon>
        <taxon>Actinomycetes</taxon>
        <taxon>Mycobacteriales</taxon>
        <taxon>Gordoniaceae</taxon>
        <taxon>Gordonia</taxon>
    </lineage>
</organism>
<dbReference type="SUPFAM" id="SSF69618">
    <property type="entry name" value="HemD-like"/>
    <property type="match status" value="1"/>
</dbReference>
<dbReference type="InterPro" id="IPR001867">
    <property type="entry name" value="OmpR/PhoB-type_DNA-bd"/>
</dbReference>
<dbReference type="AlphaFoldDB" id="A0A3G8JU29"/>
<evidence type="ECO:0000313" key="5">
    <source>
        <dbReference type="Proteomes" id="UP000271469"/>
    </source>
</evidence>
<keyword evidence="5" id="KW-1185">Reference proteome</keyword>
<dbReference type="InterPro" id="IPR003754">
    <property type="entry name" value="4pyrrol_synth_uPrphyn_synth"/>
</dbReference>
<dbReference type="GO" id="GO:0006355">
    <property type="term" value="P:regulation of DNA-templated transcription"/>
    <property type="evidence" value="ECO:0007669"/>
    <property type="project" value="InterPro"/>
</dbReference>
<accession>A0A3G8JU29</accession>
<dbReference type="GO" id="GO:0003677">
    <property type="term" value="F:DNA binding"/>
    <property type="evidence" value="ECO:0007669"/>
    <property type="project" value="UniProtKB-UniRule"/>
</dbReference>
<dbReference type="Pfam" id="PF02602">
    <property type="entry name" value="HEM4"/>
    <property type="match status" value="1"/>
</dbReference>
<dbReference type="EMBL" id="CP033972">
    <property type="protein sequence ID" value="AZG48577.1"/>
    <property type="molecule type" value="Genomic_DNA"/>
</dbReference>
<evidence type="ECO:0000256" key="2">
    <source>
        <dbReference type="PROSITE-ProRule" id="PRU01091"/>
    </source>
</evidence>
<feature type="DNA-binding region" description="OmpR/PhoB-type" evidence="2">
    <location>
        <begin position="289"/>
        <end position="382"/>
    </location>
</feature>
<dbReference type="GO" id="GO:0000160">
    <property type="term" value="P:phosphorelay signal transduction system"/>
    <property type="evidence" value="ECO:0007669"/>
    <property type="project" value="InterPro"/>
</dbReference>
<dbReference type="CDD" id="cd00383">
    <property type="entry name" value="trans_reg_C"/>
    <property type="match status" value="1"/>
</dbReference>
<dbReference type="PANTHER" id="PTHR40082">
    <property type="entry name" value="BLR5956 PROTEIN"/>
    <property type="match status" value="1"/>
</dbReference>
<dbReference type="KEGG" id="gom:D7316_05194"/>
<dbReference type="InterPro" id="IPR016032">
    <property type="entry name" value="Sig_transdc_resp-reg_C-effctor"/>
</dbReference>
<dbReference type="Proteomes" id="UP000271469">
    <property type="component" value="Chromosome"/>
</dbReference>
<sequence>MSTNRNAMSADDAETLPLAGFTIGITAARRADEFAALLTRRGAEVMAAPTIRILPLVDDTELQEVTEVITADPPELMVATTGIGFRGWVEATDGWGNAERLIAALGKSRLIARGPKAKGAIRAAGLREEWSPESESSSEVLDRLLEEGVDGVRIAVQLHGATTEWEPLPDFCAVLRAAGAEVLPVPVYRWNMHPDVDRIDKMVAAVIRGDLDAITFTSAPAAAAILTRAKELGKLSQFVHAMRTSVPVMCVGSVTAGPLEALQIPTTYPKRFRLGALARLITEELPRRSHNLRIHGHDTAIRGQAVIVDGEVRELSATSLSLLKALAVSPGRVVARQELLAGLPGDSSDTHAVEVAVARLRNALGDPKMIQTVVKRGYRLAVDLGYEGEDDTE</sequence>
<dbReference type="OrthoDB" id="213853at2"/>